<gene>
    <name evidence="1" type="ORF">HNR73_000852</name>
</gene>
<dbReference type="RefSeq" id="WP_184785925.1">
    <property type="nucleotide sequence ID" value="NZ_BONT01000020.1"/>
</dbReference>
<evidence type="ECO:0000313" key="2">
    <source>
        <dbReference type="Proteomes" id="UP000548476"/>
    </source>
</evidence>
<reference evidence="1 2" key="1">
    <citation type="submission" date="2020-08" db="EMBL/GenBank/DDBJ databases">
        <title>Genomic Encyclopedia of Type Strains, Phase IV (KMG-IV): sequencing the most valuable type-strain genomes for metagenomic binning, comparative biology and taxonomic classification.</title>
        <authorList>
            <person name="Goeker M."/>
        </authorList>
    </citation>
    <scope>NUCLEOTIDE SEQUENCE [LARGE SCALE GENOMIC DNA]</scope>
    <source>
        <strain evidence="1 2">YIM 65646</strain>
    </source>
</reference>
<organism evidence="1 2">
    <name type="scientific">Phytomonospora endophytica</name>
    <dbReference type="NCBI Taxonomy" id="714109"/>
    <lineage>
        <taxon>Bacteria</taxon>
        <taxon>Bacillati</taxon>
        <taxon>Actinomycetota</taxon>
        <taxon>Actinomycetes</taxon>
        <taxon>Micromonosporales</taxon>
        <taxon>Micromonosporaceae</taxon>
        <taxon>Phytomonospora</taxon>
    </lineage>
</organism>
<dbReference type="EMBL" id="JACHGT010000002">
    <property type="protein sequence ID" value="MBB6033005.1"/>
    <property type="molecule type" value="Genomic_DNA"/>
</dbReference>
<dbReference type="AlphaFoldDB" id="A0A841FC82"/>
<evidence type="ECO:0000313" key="1">
    <source>
        <dbReference type="EMBL" id="MBB6033005.1"/>
    </source>
</evidence>
<accession>A0A841FC82</accession>
<comment type="caution">
    <text evidence="1">The sequence shown here is derived from an EMBL/GenBank/DDBJ whole genome shotgun (WGS) entry which is preliminary data.</text>
</comment>
<proteinExistence type="predicted"/>
<dbReference type="Proteomes" id="UP000548476">
    <property type="component" value="Unassembled WGS sequence"/>
</dbReference>
<sequence length="196" mass="21183">MGSIILPVGKSLGPTYNDEGALEYTELHLGGTTEEIGADEIAVWELAHSDADAHNEHRFTLDHLRELAEAAPGVSDVDAAVEKLFKIGALVRVDLELDELAPLLGRHRLIPTGHAFGNTAETPDWFGIGRNDEVDINLGATAYFLWATSHRDASMWASCAEFTRDLPEVDVDDIAGEFANALPIIIAADCGYLETA</sequence>
<protein>
    <submittedName>
        <fullName evidence="1">Uncharacterized protein</fullName>
    </submittedName>
</protein>
<keyword evidence="2" id="KW-1185">Reference proteome</keyword>
<name>A0A841FC82_9ACTN</name>